<keyword evidence="3" id="KW-1185">Reference proteome</keyword>
<feature type="compositionally biased region" description="Basic and acidic residues" evidence="1">
    <location>
        <begin position="24"/>
        <end position="42"/>
    </location>
</feature>
<proteinExistence type="predicted"/>
<accession>A0A1R3HVX0</accession>
<feature type="region of interest" description="Disordered" evidence="1">
    <location>
        <begin position="1"/>
        <end position="42"/>
    </location>
</feature>
<dbReference type="Proteomes" id="UP000188268">
    <property type="component" value="Unassembled WGS sequence"/>
</dbReference>
<dbReference type="AlphaFoldDB" id="A0A1R3HVX0"/>
<sequence>MADLLSYDGEKEVTFIGEDEDNGSDIRENDIDSWEENKSCDS</sequence>
<protein>
    <submittedName>
        <fullName evidence="2">Uncharacterized protein</fullName>
    </submittedName>
</protein>
<organism evidence="2 3">
    <name type="scientific">Corchorus capsularis</name>
    <name type="common">Jute</name>
    <dbReference type="NCBI Taxonomy" id="210143"/>
    <lineage>
        <taxon>Eukaryota</taxon>
        <taxon>Viridiplantae</taxon>
        <taxon>Streptophyta</taxon>
        <taxon>Embryophyta</taxon>
        <taxon>Tracheophyta</taxon>
        <taxon>Spermatophyta</taxon>
        <taxon>Magnoliopsida</taxon>
        <taxon>eudicotyledons</taxon>
        <taxon>Gunneridae</taxon>
        <taxon>Pentapetalae</taxon>
        <taxon>rosids</taxon>
        <taxon>malvids</taxon>
        <taxon>Malvales</taxon>
        <taxon>Malvaceae</taxon>
        <taxon>Grewioideae</taxon>
        <taxon>Apeibeae</taxon>
        <taxon>Corchorus</taxon>
    </lineage>
</organism>
<dbReference type="Gramene" id="OMO74515">
    <property type="protein sequence ID" value="OMO74515"/>
    <property type="gene ID" value="CCACVL1_16637"/>
</dbReference>
<evidence type="ECO:0000313" key="2">
    <source>
        <dbReference type="EMBL" id="OMO74515.1"/>
    </source>
</evidence>
<reference evidence="2 3" key="1">
    <citation type="submission" date="2013-09" db="EMBL/GenBank/DDBJ databases">
        <title>Corchorus capsularis genome sequencing.</title>
        <authorList>
            <person name="Alam M."/>
            <person name="Haque M.S."/>
            <person name="Islam M.S."/>
            <person name="Emdad E.M."/>
            <person name="Islam M.M."/>
            <person name="Ahmed B."/>
            <person name="Halim A."/>
            <person name="Hossen Q.M.M."/>
            <person name="Hossain M.Z."/>
            <person name="Ahmed R."/>
            <person name="Khan M.M."/>
            <person name="Islam R."/>
            <person name="Rashid M.M."/>
            <person name="Khan S.A."/>
            <person name="Rahman M.S."/>
            <person name="Alam M."/>
        </authorList>
    </citation>
    <scope>NUCLEOTIDE SEQUENCE [LARGE SCALE GENOMIC DNA]</scope>
    <source>
        <strain evidence="3">cv. CVL-1</strain>
        <tissue evidence="2">Whole seedling</tissue>
    </source>
</reference>
<name>A0A1R3HVX0_COCAP</name>
<comment type="caution">
    <text evidence="2">The sequence shown here is derived from an EMBL/GenBank/DDBJ whole genome shotgun (WGS) entry which is preliminary data.</text>
</comment>
<gene>
    <name evidence="2" type="ORF">CCACVL1_16637</name>
</gene>
<dbReference type="EMBL" id="AWWV01011096">
    <property type="protein sequence ID" value="OMO74515.1"/>
    <property type="molecule type" value="Genomic_DNA"/>
</dbReference>
<evidence type="ECO:0000256" key="1">
    <source>
        <dbReference type="SAM" id="MobiDB-lite"/>
    </source>
</evidence>
<evidence type="ECO:0000313" key="3">
    <source>
        <dbReference type="Proteomes" id="UP000188268"/>
    </source>
</evidence>